<dbReference type="Gene3D" id="2.20.28.10">
    <property type="match status" value="1"/>
</dbReference>
<dbReference type="Pfam" id="PF21349">
    <property type="entry name" value="RUBY_RBDX"/>
    <property type="match status" value="1"/>
</dbReference>
<dbReference type="GO" id="GO:0016491">
    <property type="term" value="F:oxidoreductase activity"/>
    <property type="evidence" value="ECO:0007669"/>
    <property type="project" value="InterPro"/>
</dbReference>
<dbReference type="InterPro" id="IPR009078">
    <property type="entry name" value="Ferritin-like_SF"/>
</dbReference>
<dbReference type="InterPro" id="IPR012347">
    <property type="entry name" value="Ferritin-like"/>
</dbReference>
<evidence type="ECO:0000313" key="2">
    <source>
        <dbReference type="EMBL" id="OGY52560.1"/>
    </source>
</evidence>
<proteinExistence type="predicted"/>
<evidence type="ECO:0000259" key="1">
    <source>
        <dbReference type="PROSITE" id="PS50903"/>
    </source>
</evidence>
<organism evidence="2 3">
    <name type="scientific">Candidatus Buchananbacteria bacterium RIFCSPLOWO2_01_FULL_39_33</name>
    <dbReference type="NCBI Taxonomy" id="1797543"/>
    <lineage>
        <taxon>Bacteria</taxon>
        <taxon>Candidatus Buchananiibacteriota</taxon>
    </lineage>
</organism>
<feature type="domain" description="Rubredoxin-like" evidence="1">
    <location>
        <begin position="1"/>
        <end position="35"/>
    </location>
</feature>
<dbReference type="InterPro" id="IPR048574">
    <property type="entry name" value="RUBY_RBDX"/>
</dbReference>
<dbReference type="InterPro" id="IPR024934">
    <property type="entry name" value="Rubredoxin-like_dom"/>
</dbReference>
<evidence type="ECO:0000313" key="3">
    <source>
        <dbReference type="Proteomes" id="UP000177376"/>
    </source>
</evidence>
<dbReference type="GO" id="GO:0005506">
    <property type="term" value="F:iron ion binding"/>
    <property type="evidence" value="ECO:0007669"/>
    <property type="project" value="InterPro"/>
</dbReference>
<name>A0A1G1YLM4_9BACT</name>
<dbReference type="SUPFAM" id="SSF47240">
    <property type="entry name" value="Ferritin-like"/>
    <property type="match status" value="1"/>
</dbReference>
<sequence length="176" mass="20276">MRIYVCRICGEVYIGEAIPPSCPFCGAEKRFMVLGQVWQDENNVELTEVSRKNLEESLKLEISNTKFYNCLENVSSQTEIAKMFKGLRKVENEHASVFRKLLKPEKDPEVEEVCVDEAIVSLKDSKAREERAINLYAQAAQEATEPRIKEVFLAIMKAEKDHLILAEEMLEKYKDK</sequence>
<dbReference type="Pfam" id="PF02915">
    <property type="entry name" value="Rubrerythrin"/>
    <property type="match status" value="1"/>
</dbReference>
<dbReference type="EMBL" id="MHIM01000016">
    <property type="protein sequence ID" value="OGY52560.1"/>
    <property type="molecule type" value="Genomic_DNA"/>
</dbReference>
<dbReference type="CDD" id="cd00350">
    <property type="entry name" value="rubredoxin_like"/>
    <property type="match status" value="1"/>
</dbReference>
<accession>A0A1G1YLM4</accession>
<reference evidence="2 3" key="1">
    <citation type="journal article" date="2016" name="Nat. Commun.">
        <title>Thousands of microbial genomes shed light on interconnected biogeochemical processes in an aquifer system.</title>
        <authorList>
            <person name="Anantharaman K."/>
            <person name="Brown C.T."/>
            <person name="Hug L.A."/>
            <person name="Sharon I."/>
            <person name="Castelle C.J."/>
            <person name="Probst A.J."/>
            <person name="Thomas B.C."/>
            <person name="Singh A."/>
            <person name="Wilkins M.J."/>
            <person name="Karaoz U."/>
            <person name="Brodie E.L."/>
            <person name="Williams K.H."/>
            <person name="Hubbard S.S."/>
            <person name="Banfield J.F."/>
        </authorList>
    </citation>
    <scope>NUCLEOTIDE SEQUENCE [LARGE SCALE GENOMIC DNA]</scope>
</reference>
<dbReference type="AlphaFoldDB" id="A0A1G1YLM4"/>
<comment type="caution">
    <text evidence="2">The sequence shown here is derived from an EMBL/GenBank/DDBJ whole genome shotgun (WGS) entry which is preliminary data.</text>
</comment>
<gene>
    <name evidence="2" type="ORF">A3A02_01070</name>
</gene>
<dbReference type="Gene3D" id="1.20.1260.10">
    <property type="match status" value="1"/>
</dbReference>
<dbReference type="Proteomes" id="UP000177376">
    <property type="component" value="Unassembled WGS sequence"/>
</dbReference>
<dbReference type="InterPro" id="IPR003251">
    <property type="entry name" value="Rr_diiron-bd_dom"/>
</dbReference>
<protein>
    <recommendedName>
        <fullName evidence="1">Rubredoxin-like domain-containing protein</fullName>
    </recommendedName>
</protein>
<dbReference type="SUPFAM" id="SSF57802">
    <property type="entry name" value="Rubredoxin-like"/>
    <property type="match status" value="1"/>
</dbReference>
<dbReference type="PROSITE" id="PS50903">
    <property type="entry name" value="RUBREDOXIN_LIKE"/>
    <property type="match status" value="1"/>
</dbReference>